<sequence length="169" mass="18630">MGLGAEAAVHVHAHGVELFERGERAEQDEDEAAALNCFDGARQQVGGERLEVLQHQHAVCVAEDFVRLVVVAVSDVGGGDEELERVVVVHVQFAAFDFFLDLFHALFAVRRKAELFFVAPEHVGPGLDLRFGQHVMQDDALVARLVADHHEHRAVLGRDAVLDQRSDPI</sequence>
<accession>A0A3M7S017</accession>
<protein>
    <submittedName>
        <fullName evidence="1">Uncharacterized protein</fullName>
    </submittedName>
</protein>
<reference evidence="1 2" key="1">
    <citation type="journal article" date="2018" name="Sci. Rep.">
        <title>Genomic signatures of local adaptation to the degree of environmental predictability in rotifers.</title>
        <authorList>
            <person name="Franch-Gras L."/>
            <person name="Hahn C."/>
            <person name="Garcia-Roger E.M."/>
            <person name="Carmona M.J."/>
            <person name="Serra M."/>
            <person name="Gomez A."/>
        </authorList>
    </citation>
    <scope>NUCLEOTIDE SEQUENCE [LARGE SCALE GENOMIC DNA]</scope>
    <source>
        <strain evidence="1">HYR1</strain>
    </source>
</reference>
<evidence type="ECO:0000313" key="1">
    <source>
        <dbReference type="EMBL" id="RNA28999.1"/>
    </source>
</evidence>
<dbReference type="Proteomes" id="UP000276133">
    <property type="component" value="Unassembled WGS sequence"/>
</dbReference>
<dbReference type="EMBL" id="REGN01002301">
    <property type="protein sequence ID" value="RNA28999.1"/>
    <property type="molecule type" value="Genomic_DNA"/>
</dbReference>
<comment type="caution">
    <text evidence="1">The sequence shown here is derived from an EMBL/GenBank/DDBJ whole genome shotgun (WGS) entry which is preliminary data.</text>
</comment>
<organism evidence="1 2">
    <name type="scientific">Brachionus plicatilis</name>
    <name type="common">Marine rotifer</name>
    <name type="synonym">Brachionus muelleri</name>
    <dbReference type="NCBI Taxonomy" id="10195"/>
    <lineage>
        <taxon>Eukaryota</taxon>
        <taxon>Metazoa</taxon>
        <taxon>Spiralia</taxon>
        <taxon>Gnathifera</taxon>
        <taxon>Rotifera</taxon>
        <taxon>Eurotatoria</taxon>
        <taxon>Monogononta</taxon>
        <taxon>Pseudotrocha</taxon>
        <taxon>Ploima</taxon>
        <taxon>Brachionidae</taxon>
        <taxon>Brachionus</taxon>
    </lineage>
</organism>
<gene>
    <name evidence="1" type="ORF">BpHYR1_052339</name>
</gene>
<proteinExistence type="predicted"/>
<name>A0A3M7S017_BRAPC</name>
<keyword evidence="2" id="KW-1185">Reference proteome</keyword>
<evidence type="ECO:0000313" key="2">
    <source>
        <dbReference type="Proteomes" id="UP000276133"/>
    </source>
</evidence>
<dbReference type="AlphaFoldDB" id="A0A3M7S017"/>